<name>A0A6I6K1H1_9BACT</name>
<dbReference type="PROSITE" id="PS51160">
    <property type="entry name" value="ACYLPHOSPHATASE_3"/>
    <property type="match status" value="1"/>
</dbReference>
<dbReference type="EMBL" id="CP046401">
    <property type="protein sequence ID" value="QGY45293.1"/>
    <property type="molecule type" value="Genomic_DNA"/>
</dbReference>
<dbReference type="Gene3D" id="3.30.70.100">
    <property type="match status" value="1"/>
</dbReference>
<evidence type="ECO:0000256" key="1">
    <source>
        <dbReference type="ARBA" id="ARBA00005614"/>
    </source>
</evidence>
<evidence type="ECO:0000256" key="4">
    <source>
        <dbReference type="PROSITE-ProRule" id="PRU00520"/>
    </source>
</evidence>
<accession>A0A6I6K1H1</accession>
<dbReference type="SUPFAM" id="SSF54975">
    <property type="entry name" value="Acylphosphatase/BLUF domain-like"/>
    <property type="match status" value="1"/>
</dbReference>
<gene>
    <name evidence="7" type="ORF">GM418_16920</name>
</gene>
<feature type="active site" evidence="4">
    <location>
        <position position="36"/>
    </location>
</feature>
<dbReference type="InterPro" id="IPR020456">
    <property type="entry name" value="Acylphosphatase"/>
</dbReference>
<keyword evidence="8" id="KW-1185">Reference proteome</keyword>
<dbReference type="InterPro" id="IPR017968">
    <property type="entry name" value="Acylphosphatase_CS"/>
</dbReference>
<keyword evidence="4" id="KW-0378">Hydrolase</keyword>
<evidence type="ECO:0000256" key="2">
    <source>
        <dbReference type="ARBA" id="ARBA00012150"/>
    </source>
</evidence>
<evidence type="ECO:0000259" key="6">
    <source>
        <dbReference type="PROSITE" id="PS51160"/>
    </source>
</evidence>
<evidence type="ECO:0000256" key="5">
    <source>
        <dbReference type="RuleBase" id="RU004168"/>
    </source>
</evidence>
<dbReference type="Pfam" id="PF00708">
    <property type="entry name" value="Acylphosphatase"/>
    <property type="match status" value="1"/>
</dbReference>
<comment type="similarity">
    <text evidence="1 5">Belongs to the acylphosphatase family.</text>
</comment>
<sequence>MKEYEIKVCGRVQGVWFRKFTKEKAKETGIKGWVKNLPDGNVLVIAQAEKTDLDTFIDYLKVGPPMARVDKIFTSENNVLSDFDNFSIKY</sequence>
<proteinExistence type="inferred from homology"/>
<dbReference type="RefSeq" id="WP_158868407.1">
    <property type="nucleotide sequence ID" value="NZ_CP046401.1"/>
</dbReference>
<comment type="catalytic activity">
    <reaction evidence="3 4">
        <text>an acyl phosphate + H2O = a carboxylate + phosphate + H(+)</text>
        <dbReference type="Rhea" id="RHEA:14965"/>
        <dbReference type="ChEBI" id="CHEBI:15377"/>
        <dbReference type="ChEBI" id="CHEBI:15378"/>
        <dbReference type="ChEBI" id="CHEBI:29067"/>
        <dbReference type="ChEBI" id="CHEBI:43474"/>
        <dbReference type="ChEBI" id="CHEBI:59918"/>
        <dbReference type="EC" id="3.6.1.7"/>
    </reaction>
</comment>
<dbReference type="PANTHER" id="PTHR47268:SF4">
    <property type="entry name" value="ACYLPHOSPHATASE"/>
    <property type="match status" value="1"/>
</dbReference>
<feature type="domain" description="Acylphosphatase-like" evidence="6">
    <location>
        <begin position="3"/>
        <end position="90"/>
    </location>
</feature>
<dbReference type="PANTHER" id="PTHR47268">
    <property type="entry name" value="ACYLPHOSPHATASE"/>
    <property type="match status" value="1"/>
</dbReference>
<organism evidence="7 8">
    <name type="scientific">Maribellus comscasis</name>
    <dbReference type="NCBI Taxonomy" id="2681766"/>
    <lineage>
        <taxon>Bacteria</taxon>
        <taxon>Pseudomonadati</taxon>
        <taxon>Bacteroidota</taxon>
        <taxon>Bacteroidia</taxon>
        <taxon>Marinilabiliales</taxon>
        <taxon>Prolixibacteraceae</taxon>
        <taxon>Maribellus</taxon>
    </lineage>
</organism>
<dbReference type="KEGG" id="mcos:GM418_16920"/>
<dbReference type="Proteomes" id="UP000428260">
    <property type="component" value="Chromosome"/>
</dbReference>
<dbReference type="InterPro" id="IPR036046">
    <property type="entry name" value="Acylphosphatase-like_dom_sf"/>
</dbReference>
<dbReference type="EC" id="3.6.1.7" evidence="2 4"/>
<protein>
    <recommendedName>
        <fullName evidence="2 4">acylphosphatase</fullName>
        <ecNumber evidence="2 4">3.6.1.7</ecNumber>
    </recommendedName>
</protein>
<dbReference type="PRINTS" id="PR00112">
    <property type="entry name" value="ACYLPHPHTASE"/>
</dbReference>
<dbReference type="GO" id="GO:0003998">
    <property type="term" value="F:acylphosphatase activity"/>
    <property type="evidence" value="ECO:0007669"/>
    <property type="project" value="UniProtKB-EC"/>
</dbReference>
<evidence type="ECO:0000313" key="8">
    <source>
        <dbReference type="Proteomes" id="UP000428260"/>
    </source>
</evidence>
<dbReference type="AlphaFoldDB" id="A0A6I6K1H1"/>
<evidence type="ECO:0000256" key="3">
    <source>
        <dbReference type="ARBA" id="ARBA00047645"/>
    </source>
</evidence>
<feature type="active site" evidence="4">
    <location>
        <position position="18"/>
    </location>
</feature>
<reference evidence="7 8" key="1">
    <citation type="submission" date="2019-11" db="EMBL/GenBank/DDBJ databases">
        <authorList>
            <person name="Zheng R.K."/>
            <person name="Sun C.M."/>
        </authorList>
    </citation>
    <scope>NUCLEOTIDE SEQUENCE [LARGE SCALE GENOMIC DNA]</scope>
    <source>
        <strain evidence="7 8">WC007</strain>
    </source>
</reference>
<dbReference type="InterPro" id="IPR001792">
    <property type="entry name" value="Acylphosphatase-like_dom"/>
</dbReference>
<dbReference type="PROSITE" id="PS00150">
    <property type="entry name" value="ACYLPHOSPHATASE_1"/>
    <property type="match status" value="1"/>
</dbReference>
<evidence type="ECO:0000313" key="7">
    <source>
        <dbReference type="EMBL" id="QGY45293.1"/>
    </source>
</evidence>